<feature type="region of interest" description="Disordered" evidence="1">
    <location>
        <begin position="673"/>
        <end position="729"/>
    </location>
</feature>
<gene>
    <name evidence="3" type="ORF">D5R93_11415</name>
</gene>
<evidence type="ECO:0000313" key="4">
    <source>
        <dbReference type="Proteomes" id="UP000273001"/>
    </source>
</evidence>
<dbReference type="EMBL" id="CP032514">
    <property type="protein sequence ID" value="AYD90995.1"/>
    <property type="molecule type" value="Genomic_DNA"/>
</dbReference>
<organism evidence="3 4">
    <name type="scientific">Actinomyces lilanjuaniae</name>
    <dbReference type="NCBI Taxonomy" id="2321394"/>
    <lineage>
        <taxon>Bacteria</taxon>
        <taxon>Bacillati</taxon>
        <taxon>Actinomycetota</taxon>
        <taxon>Actinomycetes</taxon>
        <taxon>Actinomycetales</taxon>
        <taxon>Actinomycetaceae</taxon>
        <taxon>Actinomyces</taxon>
    </lineage>
</organism>
<accession>A0ABN5PUY4</accession>
<name>A0ABN5PUY4_9ACTO</name>
<proteinExistence type="predicted"/>
<sequence length="797" mass="82476">MGQVSPDASHQDLAAYLAALPDREVASFLRARPDLVSPPSTSFSALAARAAARPSVEAALTGLDAPTLALAEAVVVLADPGAREVVGDPGQALGLVPDEASTALRRLERLGLVVGGRPVTGLVEAVGPTPFGLGPPAATLPDVLPPPLEVLDRYAADGGEVPVGTTLPGQAPREPVGGEAAVVLPRDSVSLLAALAWGPASGVLGAGGEIPAADPLLVRGWLERGHDPRGGTRLVLPREVGLALRGGRLAREAPRSPDLDALTVVEAGAVASESSFRAEEMVRLVGLLLRQWQRDPAPVLRSGGVGVRALGRTAQSLELDAAQAATVIEVAASADLLGLDETGTSWLPSRVASSWQEDPAAARWAPLAAGWVDSARTPWLVGTRDGGGAPRPVLGTDLEAGWARRLRRRVLGVLLDLPEGAAPSADLVRAVLDFSRPRWAVSAEAVSAVLAEMEMLGLTGAGALSRSGRALGRWLVAGDRSAQKAAGLLTVLEEALAQDLPDAVSTLLLQSDLTAVVPGRPEPRLAHLLELASRTESRGGALTVRFTPESVQGALDAGATAPQLLSALEDFSPVPVPSALEAMVRDAARHHGAVRVRPVSSVLRVADPAVAAGLVSDPRLADLGLDELAPGVLASSSPSARVLRALREAGVAPALEDGSGRLVLTALDAERPTAAVDPARPGRDYSQQAVRRRGPGDRDLAAAVGRLRAGQEEQRRRARTGDASASAADPGHVLGLLREARSSRAVLRLRLAGADGSVQERRARVVAVEPGRVRLRDLDRETELTAAVHRIVSVGQE</sequence>
<reference evidence="3 4" key="1">
    <citation type="submission" date="2018-09" db="EMBL/GenBank/DDBJ databases">
        <authorList>
            <person name="Li J."/>
        </authorList>
    </citation>
    <scope>NUCLEOTIDE SEQUENCE [LARGE SCALE GENOMIC DNA]</scope>
    <source>
        <strain evidence="3 4">2129</strain>
    </source>
</reference>
<feature type="domain" description="Helicase XPB/Ssl2 N-terminal" evidence="2">
    <location>
        <begin position="507"/>
        <end position="629"/>
    </location>
</feature>
<dbReference type="InterPro" id="IPR032830">
    <property type="entry name" value="XPB/Ssl2_N"/>
</dbReference>
<dbReference type="Pfam" id="PF13625">
    <property type="entry name" value="Helicase_C_3"/>
    <property type="match status" value="1"/>
</dbReference>
<evidence type="ECO:0000256" key="1">
    <source>
        <dbReference type="SAM" id="MobiDB-lite"/>
    </source>
</evidence>
<keyword evidence="4" id="KW-1185">Reference proteome</keyword>
<evidence type="ECO:0000259" key="2">
    <source>
        <dbReference type="Pfam" id="PF13625"/>
    </source>
</evidence>
<evidence type="ECO:0000313" key="3">
    <source>
        <dbReference type="EMBL" id="AYD90995.1"/>
    </source>
</evidence>
<protein>
    <recommendedName>
        <fullName evidence="2">Helicase XPB/Ssl2 N-terminal domain-containing protein</fullName>
    </recommendedName>
</protein>
<dbReference type="Proteomes" id="UP000273001">
    <property type="component" value="Chromosome"/>
</dbReference>